<gene>
    <name evidence="9" type="ORF">COJ15_33935</name>
</gene>
<organism evidence="9 10">
    <name type="scientific">Bacillus thuringiensis</name>
    <dbReference type="NCBI Taxonomy" id="1428"/>
    <lineage>
        <taxon>Bacteria</taxon>
        <taxon>Bacillati</taxon>
        <taxon>Bacillota</taxon>
        <taxon>Bacilli</taxon>
        <taxon>Bacillales</taxon>
        <taxon>Bacillaceae</taxon>
        <taxon>Bacillus</taxon>
        <taxon>Bacillus cereus group</taxon>
    </lineage>
</organism>
<dbReference type="GO" id="GO:0005524">
    <property type="term" value="F:ATP binding"/>
    <property type="evidence" value="ECO:0007669"/>
    <property type="project" value="UniProtKB-KW"/>
</dbReference>
<dbReference type="NCBIfam" id="TIGR00744">
    <property type="entry name" value="ROK_glcA_fam"/>
    <property type="match status" value="1"/>
</dbReference>
<comment type="similarity">
    <text evidence="1">Belongs to the ROK (NagC/XylR) family.</text>
</comment>
<evidence type="ECO:0000256" key="2">
    <source>
        <dbReference type="ARBA" id="ARBA00012323"/>
    </source>
</evidence>
<dbReference type="InterPro" id="IPR049874">
    <property type="entry name" value="ROK_cs"/>
</dbReference>
<dbReference type="Gene3D" id="3.30.420.40">
    <property type="match status" value="2"/>
</dbReference>
<accession>A0A9X6WHA7</accession>
<dbReference type="GO" id="GO:0005737">
    <property type="term" value="C:cytoplasm"/>
    <property type="evidence" value="ECO:0007669"/>
    <property type="project" value="InterPro"/>
</dbReference>
<dbReference type="InterPro" id="IPR043129">
    <property type="entry name" value="ATPase_NBD"/>
</dbReference>
<dbReference type="EC" id="2.7.1.2" evidence="2"/>
<name>A0A9X6WHA7_BACTU</name>
<dbReference type="Proteomes" id="UP000224003">
    <property type="component" value="Unassembled WGS sequence"/>
</dbReference>
<evidence type="ECO:0000256" key="3">
    <source>
        <dbReference type="ARBA" id="ARBA00014701"/>
    </source>
</evidence>
<keyword evidence="5" id="KW-0547">Nucleotide-binding</keyword>
<dbReference type="InterPro" id="IPR000600">
    <property type="entry name" value="ROK"/>
</dbReference>
<evidence type="ECO:0000256" key="8">
    <source>
        <dbReference type="ARBA" id="ARBA00032386"/>
    </source>
</evidence>
<evidence type="ECO:0000313" key="9">
    <source>
        <dbReference type="EMBL" id="PFJ27805.1"/>
    </source>
</evidence>
<protein>
    <recommendedName>
        <fullName evidence="3">Glucokinase</fullName>
        <ecNumber evidence="2">2.7.1.2</ecNumber>
    </recommendedName>
    <alternativeName>
        <fullName evidence="8">Glucose kinase</fullName>
    </alternativeName>
</protein>
<keyword evidence="7" id="KW-0067">ATP-binding</keyword>
<dbReference type="EMBL" id="NUVX01000089">
    <property type="protein sequence ID" value="PFJ27805.1"/>
    <property type="molecule type" value="Genomic_DNA"/>
</dbReference>
<evidence type="ECO:0000256" key="7">
    <source>
        <dbReference type="ARBA" id="ARBA00022840"/>
    </source>
</evidence>
<dbReference type="GO" id="GO:0006096">
    <property type="term" value="P:glycolytic process"/>
    <property type="evidence" value="ECO:0007669"/>
    <property type="project" value="InterPro"/>
</dbReference>
<evidence type="ECO:0000313" key="10">
    <source>
        <dbReference type="Proteomes" id="UP000224003"/>
    </source>
</evidence>
<proteinExistence type="inferred from homology"/>
<keyword evidence="6" id="KW-0418">Kinase</keyword>
<dbReference type="SUPFAM" id="SSF53067">
    <property type="entry name" value="Actin-like ATPase domain"/>
    <property type="match status" value="1"/>
</dbReference>
<keyword evidence="4" id="KW-0808">Transferase</keyword>
<dbReference type="PROSITE" id="PS01125">
    <property type="entry name" value="ROK"/>
    <property type="match status" value="1"/>
</dbReference>
<dbReference type="Pfam" id="PF00480">
    <property type="entry name" value="ROK"/>
    <property type="match status" value="1"/>
</dbReference>
<evidence type="ECO:0000256" key="5">
    <source>
        <dbReference type="ARBA" id="ARBA00022741"/>
    </source>
</evidence>
<reference evidence="9 10" key="1">
    <citation type="submission" date="2017-09" db="EMBL/GenBank/DDBJ databases">
        <title>Large-scale bioinformatics analysis of Bacillus genomes uncovers conserved roles of natural products in bacterial physiology.</title>
        <authorList>
            <consortium name="Agbiome Team Llc"/>
            <person name="Bleich R.M."/>
            <person name="Grubbs K.J."/>
            <person name="Santa Maria K.C."/>
            <person name="Allen S.E."/>
            <person name="Farag S."/>
            <person name="Shank E.A."/>
            <person name="Bowers A."/>
        </authorList>
    </citation>
    <scope>NUCLEOTIDE SEQUENCE [LARGE SCALE GENOMIC DNA]</scope>
    <source>
        <strain evidence="9 10">AFS085496</strain>
    </source>
</reference>
<dbReference type="InterPro" id="IPR004654">
    <property type="entry name" value="ROK_glcA"/>
</dbReference>
<dbReference type="AlphaFoldDB" id="A0A9X6WHA7"/>
<comment type="caution">
    <text evidence="9">The sequence shown here is derived from an EMBL/GenBank/DDBJ whole genome shotgun (WGS) entry which is preliminary data.</text>
</comment>
<dbReference type="PANTHER" id="PTHR18964:SF149">
    <property type="entry name" value="BIFUNCTIONAL UDP-N-ACETYLGLUCOSAMINE 2-EPIMERASE_N-ACETYLMANNOSAMINE KINASE"/>
    <property type="match status" value="1"/>
</dbReference>
<sequence>MTLKKWYVGVDIGGTTIKLAFIDTMGNIMNKWEIPTNIHDNGLHIVPDIWNSILNKLSELHEDKELLLGIGVGAPGFINMDTGFIYQAINIGWYNYPLREELEKISGIPVKVDNDANLAGAGELWTGSAKGMNDVLFVTLGTGVGGGIIIDGKIVHGKLGMGGEIGHITADYDEKFKCNCGKKGCLETLVSATGIVRLAMEKLKKYPESILNNTIRGKQSLTTKIIFDAYKIQDALAVDVVHEVSKYLGVALANLANTLNPECIVIGGGVSKAGDLLLAPVKTTFQKHSLPRIRENTDMRIASLGNDAGVIGCAWLIKNSLK</sequence>
<evidence type="ECO:0000256" key="6">
    <source>
        <dbReference type="ARBA" id="ARBA00022777"/>
    </source>
</evidence>
<dbReference type="GO" id="GO:0004340">
    <property type="term" value="F:glucokinase activity"/>
    <property type="evidence" value="ECO:0007669"/>
    <property type="project" value="UniProtKB-EC"/>
</dbReference>
<evidence type="ECO:0000256" key="4">
    <source>
        <dbReference type="ARBA" id="ARBA00022679"/>
    </source>
</evidence>
<evidence type="ECO:0000256" key="1">
    <source>
        <dbReference type="ARBA" id="ARBA00006479"/>
    </source>
</evidence>
<dbReference type="PANTHER" id="PTHR18964">
    <property type="entry name" value="ROK (REPRESSOR, ORF, KINASE) FAMILY"/>
    <property type="match status" value="1"/>
</dbReference>